<organism evidence="1 3">
    <name type="scientific">Cupriavidus taiwanensis</name>
    <dbReference type="NCBI Taxonomy" id="164546"/>
    <lineage>
        <taxon>Bacteria</taxon>
        <taxon>Pseudomonadati</taxon>
        <taxon>Pseudomonadota</taxon>
        <taxon>Betaproteobacteria</taxon>
        <taxon>Burkholderiales</taxon>
        <taxon>Burkholderiaceae</taxon>
        <taxon>Cupriavidus</taxon>
    </lineage>
</organism>
<dbReference type="EMBL" id="LT991977">
    <property type="protein sequence ID" value="SPK74821.1"/>
    <property type="molecule type" value="Genomic_DNA"/>
</dbReference>
<evidence type="ECO:0008006" key="4">
    <source>
        <dbReference type="Google" id="ProtNLM"/>
    </source>
</evidence>
<gene>
    <name evidence="2" type="ORF">CT19425_MP40016</name>
    <name evidence="1" type="ORF">CT19425_U340024</name>
</gene>
<accession>A0A375I7F3</accession>
<evidence type="ECO:0000313" key="3">
    <source>
        <dbReference type="Proteomes" id="UP000255505"/>
    </source>
</evidence>
<dbReference type="AlphaFoldDB" id="A0A375I7F3"/>
<dbReference type="Proteomes" id="UP000255505">
    <property type="component" value="Unassembled WGS sequence"/>
</dbReference>
<proteinExistence type="predicted"/>
<sequence length="114" mass="12794">MPYFHVVFTGPEPIAFQNKRVVYDILFHTLRTVAADSRPTWVTRSASSRSYTPGGRRWYIIHTYTASSPAVVSRTVSTESPFLPVRGSRAYSGDCFSRACNMPSTPEGRDSSQR</sequence>
<name>A0A375I7F3_9BURK</name>
<geneLocation type="plasmid" evidence="2">
    <name>II</name>
</geneLocation>
<reference evidence="1 3" key="1">
    <citation type="submission" date="2018-01" db="EMBL/GenBank/DDBJ databases">
        <authorList>
            <person name="Gaut B.S."/>
            <person name="Morton B.R."/>
            <person name="Clegg M.T."/>
            <person name="Duvall M.R."/>
        </authorList>
    </citation>
    <scope>NUCLEOTIDE SEQUENCE [LARGE SCALE GENOMIC DNA]</scope>
    <source>
        <strain evidence="1">Cupriavidus taiwanensis LMG 19425</strain>
        <plasmid evidence="3">Plasmid ii</plasmid>
    </source>
</reference>
<keyword evidence="2" id="KW-0614">Plasmid</keyword>
<dbReference type="Proteomes" id="UP000255505">
    <property type="component" value="Plasmid II"/>
</dbReference>
<evidence type="ECO:0000313" key="2">
    <source>
        <dbReference type="EMBL" id="SPK74821.1"/>
    </source>
</evidence>
<evidence type="ECO:0000313" key="1">
    <source>
        <dbReference type="EMBL" id="SPK70018.1"/>
    </source>
</evidence>
<protein>
    <recommendedName>
        <fullName evidence="4">Transposase</fullName>
    </recommendedName>
</protein>
<dbReference type="EMBL" id="OOEF01000028">
    <property type="protein sequence ID" value="SPK70018.1"/>
    <property type="molecule type" value="Genomic_DNA"/>
</dbReference>